<reference evidence="5 6" key="1">
    <citation type="submission" date="2018-08" db="EMBL/GenBank/DDBJ databases">
        <title>A genome reference for cultivated species of the human gut microbiota.</title>
        <authorList>
            <person name="Zou Y."/>
            <person name="Xue W."/>
            <person name="Luo G."/>
        </authorList>
    </citation>
    <scope>NUCLEOTIDE SEQUENCE [LARGE SCALE GENOMIC DNA]</scope>
    <source>
        <strain evidence="2 5">AF19-13AC</strain>
        <strain evidence="4 6">TF05-11AC</strain>
        <strain evidence="3 7">TM09-12</strain>
    </source>
</reference>
<dbReference type="Gene3D" id="3.40.250.10">
    <property type="entry name" value="Rhodanese-like domain"/>
    <property type="match status" value="1"/>
</dbReference>
<evidence type="ECO:0000313" key="7">
    <source>
        <dbReference type="Proteomes" id="UP000263014"/>
    </source>
</evidence>
<dbReference type="Proteomes" id="UP000263014">
    <property type="component" value="Unassembled WGS sequence"/>
</dbReference>
<protein>
    <submittedName>
        <fullName evidence="3">Rhodanese-like domain-containing protein</fullName>
    </submittedName>
</protein>
<evidence type="ECO:0000313" key="3">
    <source>
        <dbReference type="EMBL" id="RGJ03607.1"/>
    </source>
</evidence>
<dbReference type="Proteomes" id="UP000261023">
    <property type="component" value="Unassembled WGS sequence"/>
</dbReference>
<dbReference type="InterPro" id="IPR036873">
    <property type="entry name" value="Rhodanese-like_dom_sf"/>
</dbReference>
<comment type="caution">
    <text evidence="3">The sequence shown here is derived from an EMBL/GenBank/DDBJ whole genome shotgun (WGS) entry which is preliminary data.</text>
</comment>
<dbReference type="EMBL" id="QSON01000006">
    <property type="protein sequence ID" value="RGJ03607.1"/>
    <property type="molecule type" value="Genomic_DNA"/>
</dbReference>
<evidence type="ECO:0000313" key="2">
    <source>
        <dbReference type="EMBL" id="RGD66867.1"/>
    </source>
</evidence>
<dbReference type="Proteomes" id="UP000261257">
    <property type="component" value="Unassembled WGS sequence"/>
</dbReference>
<evidence type="ECO:0000313" key="6">
    <source>
        <dbReference type="Proteomes" id="UP000261257"/>
    </source>
</evidence>
<proteinExistence type="predicted"/>
<dbReference type="EMBL" id="QTJW01000033">
    <property type="protein sequence ID" value="RGD66867.1"/>
    <property type="molecule type" value="Genomic_DNA"/>
</dbReference>
<evidence type="ECO:0000259" key="1">
    <source>
        <dbReference type="PROSITE" id="PS50206"/>
    </source>
</evidence>
<dbReference type="OrthoDB" id="9800872at2"/>
<dbReference type="CDD" id="cd00158">
    <property type="entry name" value="RHOD"/>
    <property type="match status" value="1"/>
</dbReference>
<dbReference type="InterPro" id="IPR050229">
    <property type="entry name" value="GlpE_sulfurtransferase"/>
</dbReference>
<feature type="domain" description="Rhodanese" evidence="1">
    <location>
        <begin position="38"/>
        <end position="123"/>
    </location>
</feature>
<evidence type="ECO:0000313" key="4">
    <source>
        <dbReference type="EMBL" id="RGL93528.1"/>
    </source>
</evidence>
<dbReference type="Pfam" id="PF00581">
    <property type="entry name" value="Rhodanese"/>
    <property type="match status" value="1"/>
</dbReference>
<dbReference type="PANTHER" id="PTHR43031">
    <property type="entry name" value="FAD-DEPENDENT OXIDOREDUCTASE"/>
    <property type="match status" value="1"/>
</dbReference>
<dbReference type="InterPro" id="IPR001763">
    <property type="entry name" value="Rhodanese-like_dom"/>
</dbReference>
<dbReference type="SUPFAM" id="SSF52821">
    <property type="entry name" value="Rhodanese/Cell cycle control phosphatase"/>
    <property type="match status" value="1"/>
</dbReference>
<dbReference type="PROSITE" id="PS50206">
    <property type="entry name" value="RHODANESE_3"/>
    <property type="match status" value="1"/>
</dbReference>
<accession>A0A374P6N6</accession>
<name>A0A374P6N6_9FIRM</name>
<dbReference type="PANTHER" id="PTHR43031:SF1">
    <property type="entry name" value="PYRIDINE NUCLEOTIDE-DISULPHIDE OXIDOREDUCTASE"/>
    <property type="match status" value="1"/>
</dbReference>
<organism evidence="3 7">
    <name type="scientific">Hungatella hathewayi</name>
    <dbReference type="NCBI Taxonomy" id="154046"/>
    <lineage>
        <taxon>Bacteria</taxon>
        <taxon>Bacillati</taxon>
        <taxon>Bacillota</taxon>
        <taxon>Clostridia</taxon>
        <taxon>Lachnospirales</taxon>
        <taxon>Lachnospiraceae</taxon>
        <taxon>Hungatella</taxon>
    </lineage>
</organism>
<gene>
    <name evidence="2" type="ORF">DWX31_30290</name>
    <name evidence="4" type="ORF">DXC39_30670</name>
    <name evidence="3" type="ORF">DXD79_14505</name>
</gene>
<dbReference type="AlphaFoldDB" id="A0A374P6N6"/>
<dbReference type="EMBL" id="QSSQ01000058">
    <property type="protein sequence ID" value="RGL93528.1"/>
    <property type="molecule type" value="Genomic_DNA"/>
</dbReference>
<evidence type="ECO:0000313" key="5">
    <source>
        <dbReference type="Proteomes" id="UP000261023"/>
    </source>
</evidence>
<sequence length="124" mass="14398">MIRKINFSRVVNIMVIERTGDCMFKTIPIGEVDYYIENEYDMMLIDLRNAASYQRAHLNGAVNIPYEEMEQRVSELPKDKLLVFYCARGGQSMMVCRYLARMGYSVLNVANGIAYYRGKYLVRG</sequence>
<dbReference type="SMART" id="SM00450">
    <property type="entry name" value="RHOD"/>
    <property type="match status" value="1"/>
</dbReference>